<gene>
    <name evidence="2" type="ORF">PSM7751_00927</name>
</gene>
<dbReference type="EMBL" id="FWFN01000002">
    <property type="protein sequence ID" value="SLN25806.1"/>
    <property type="molecule type" value="Genomic_DNA"/>
</dbReference>
<name>A0A1X6YPS2_9RHOB</name>
<feature type="chain" id="PRO_5012710721" evidence="1">
    <location>
        <begin position="24"/>
        <end position="204"/>
    </location>
</feature>
<keyword evidence="1" id="KW-0732">Signal</keyword>
<keyword evidence="3" id="KW-1185">Reference proteome</keyword>
<dbReference type="Gene3D" id="2.60.40.1880">
    <property type="entry name" value="Invasion associated locus B (IalB) protein"/>
    <property type="match status" value="1"/>
</dbReference>
<evidence type="ECO:0000256" key="1">
    <source>
        <dbReference type="SAM" id="SignalP"/>
    </source>
</evidence>
<accession>A0A1X6YPS2</accession>
<feature type="signal peptide" evidence="1">
    <location>
        <begin position="1"/>
        <end position="23"/>
    </location>
</feature>
<dbReference type="OrthoDB" id="9797912at2"/>
<evidence type="ECO:0000313" key="3">
    <source>
        <dbReference type="Proteomes" id="UP000193963"/>
    </source>
</evidence>
<reference evidence="2 3" key="1">
    <citation type="submission" date="2017-03" db="EMBL/GenBank/DDBJ databases">
        <authorList>
            <person name="Afonso C.L."/>
            <person name="Miller P.J."/>
            <person name="Scott M.A."/>
            <person name="Spackman E."/>
            <person name="Goraichik I."/>
            <person name="Dimitrov K.M."/>
            <person name="Suarez D.L."/>
            <person name="Swayne D.E."/>
        </authorList>
    </citation>
    <scope>NUCLEOTIDE SEQUENCE [LARGE SCALE GENOMIC DNA]</scope>
    <source>
        <strain evidence="2 3">CECT 7751</strain>
    </source>
</reference>
<protein>
    <submittedName>
        <fullName evidence="2">Invasion associated locus B (IalB) protein</fullName>
    </submittedName>
</protein>
<sequence length="204" mass="21322">MRSITKFSTALLAATLLAGPALSQDDLDMGAETAPAEPQAGQSYAKEEVGDWTVECIKTETGEDEPCQMTQLMTQDDGNPIATASFFKTPEGSQAVAGANIMVPLETLLPAGLRINVDGNEDKVYNFTTCNRAGCVARVGFSQADLDAFKAGSTANLTIRPFAAPDVEVPMSLSLTGFTAAFEQVTVPTAAAQPAAEPAEPSEN</sequence>
<proteinExistence type="predicted"/>
<dbReference type="RefSeq" id="WP_085886837.1">
    <property type="nucleotide sequence ID" value="NZ_FWFN01000002.1"/>
</dbReference>
<dbReference type="InterPro" id="IPR038696">
    <property type="entry name" value="IalB_sf"/>
</dbReference>
<dbReference type="Pfam" id="PF06776">
    <property type="entry name" value="IalB"/>
    <property type="match status" value="1"/>
</dbReference>
<evidence type="ECO:0000313" key="2">
    <source>
        <dbReference type="EMBL" id="SLN25806.1"/>
    </source>
</evidence>
<dbReference type="AlphaFoldDB" id="A0A1X6YPS2"/>
<dbReference type="InterPro" id="IPR010642">
    <property type="entry name" value="Invasion_prot_B"/>
</dbReference>
<dbReference type="Proteomes" id="UP000193963">
    <property type="component" value="Unassembled WGS sequence"/>
</dbReference>
<organism evidence="2 3">
    <name type="scientific">Pseudooceanicola marinus</name>
    <dbReference type="NCBI Taxonomy" id="396013"/>
    <lineage>
        <taxon>Bacteria</taxon>
        <taxon>Pseudomonadati</taxon>
        <taxon>Pseudomonadota</taxon>
        <taxon>Alphaproteobacteria</taxon>
        <taxon>Rhodobacterales</taxon>
        <taxon>Paracoccaceae</taxon>
        <taxon>Pseudooceanicola</taxon>
    </lineage>
</organism>